<evidence type="ECO:0000313" key="4">
    <source>
        <dbReference type="Proteomes" id="UP001169027"/>
    </source>
</evidence>
<sequence>MQTLLRHRLARALCWLSLALFSPWAAAQAFPSKPVRLVVPYPPGGIGDTLARELGAQLSQRLGQPVVVDNKPGASQIIGAETVAKSAPDGYTLFLGSLSSLVLNVGSNKSLPYDPAKDFAPVSMFFNTPLYLVVNPDLPVKNVAELIAYAKAHPGKLSFGSIGSGSSLHLTGEMFKARTGVDMLHVPYKGSVPAVTDLLGGQIQLIFDAGTSSLPLVRSGKLRVLGVTSARRASGTPDVPTLAESGVPGFDASFWFGIVAPAGTPQPVVKRLSKEINEILKDPALVERYRPNGVEIAGSTPEEMAAQIKSDRPLWAQVQRQAGISPE</sequence>
<dbReference type="EMBL" id="JAUKVY010000024">
    <property type="protein sequence ID" value="MDO1536045.1"/>
    <property type="molecule type" value="Genomic_DNA"/>
</dbReference>
<comment type="similarity">
    <text evidence="1">Belongs to the UPF0065 (bug) family.</text>
</comment>
<protein>
    <submittedName>
        <fullName evidence="3">Tripartite tricarboxylate transporter substrate binding protein</fullName>
    </submittedName>
</protein>
<accession>A0ABT8SB65</accession>
<evidence type="ECO:0000313" key="3">
    <source>
        <dbReference type="EMBL" id="MDO1536045.1"/>
    </source>
</evidence>
<dbReference type="Pfam" id="PF03401">
    <property type="entry name" value="TctC"/>
    <property type="match status" value="1"/>
</dbReference>
<keyword evidence="2" id="KW-0732">Signal</keyword>
<reference evidence="3" key="1">
    <citation type="submission" date="2023-06" db="EMBL/GenBank/DDBJ databases">
        <authorList>
            <person name="Jiang Y."/>
            <person name="Liu Q."/>
        </authorList>
    </citation>
    <scope>NUCLEOTIDE SEQUENCE</scope>
    <source>
        <strain evidence="3">CGMCC 1.12090</strain>
    </source>
</reference>
<dbReference type="RefSeq" id="WP_301813926.1">
    <property type="nucleotide sequence ID" value="NZ_JAUJZH010000024.1"/>
</dbReference>
<dbReference type="InterPro" id="IPR005064">
    <property type="entry name" value="BUG"/>
</dbReference>
<proteinExistence type="inferred from homology"/>
<dbReference type="PANTHER" id="PTHR42928">
    <property type="entry name" value="TRICARBOXYLATE-BINDING PROTEIN"/>
    <property type="match status" value="1"/>
</dbReference>
<name>A0ABT8SB65_9BURK</name>
<feature type="chain" id="PRO_5046234346" evidence="2">
    <location>
        <begin position="28"/>
        <end position="327"/>
    </location>
</feature>
<dbReference type="SUPFAM" id="SSF53850">
    <property type="entry name" value="Periplasmic binding protein-like II"/>
    <property type="match status" value="1"/>
</dbReference>
<dbReference type="InterPro" id="IPR042100">
    <property type="entry name" value="Bug_dom1"/>
</dbReference>
<comment type="caution">
    <text evidence="3">The sequence shown here is derived from an EMBL/GenBank/DDBJ whole genome shotgun (WGS) entry which is preliminary data.</text>
</comment>
<dbReference type="PIRSF" id="PIRSF017082">
    <property type="entry name" value="YflP"/>
    <property type="match status" value="1"/>
</dbReference>
<gene>
    <name evidence="3" type="ORF">Q2T77_27535</name>
</gene>
<organism evidence="3 4">
    <name type="scientific">Variovorax ginsengisoli</name>
    <dbReference type="NCBI Taxonomy" id="363844"/>
    <lineage>
        <taxon>Bacteria</taxon>
        <taxon>Pseudomonadati</taxon>
        <taxon>Pseudomonadota</taxon>
        <taxon>Betaproteobacteria</taxon>
        <taxon>Burkholderiales</taxon>
        <taxon>Comamonadaceae</taxon>
        <taxon>Variovorax</taxon>
    </lineage>
</organism>
<dbReference type="CDD" id="cd13578">
    <property type="entry name" value="PBP2_Bug27"/>
    <property type="match status" value="1"/>
</dbReference>
<feature type="signal peptide" evidence="2">
    <location>
        <begin position="1"/>
        <end position="27"/>
    </location>
</feature>
<dbReference type="Gene3D" id="3.40.190.150">
    <property type="entry name" value="Bordetella uptake gene, domain 1"/>
    <property type="match status" value="1"/>
</dbReference>
<evidence type="ECO:0000256" key="2">
    <source>
        <dbReference type="SAM" id="SignalP"/>
    </source>
</evidence>
<dbReference type="Proteomes" id="UP001169027">
    <property type="component" value="Unassembled WGS sequence"/>
</dbReference>
<keyword evidence="4" id="KW-1185">Reference proteome</keyword>
<dbReference type="Gene3D" id="3.40.190.10">
    <property type="entry name" value="Periplasmic binding protein-like II"/>
    <property type="match status" value="1"/>
</dbReference>
<dbReference type="PANTHER" id="PTHR42928:SF5">
    <property type="entry name" value="BLR1237 PROTEIN"/>
    <property type="match status" value="1"/>
</dbReference>
<evidence type="ECO:0000256" key="1">
    <source>
        <dbReference type="ARBA" id="ARBA00006987"/>
    </source>
</evidence>